<dbReference type="AlphaFoldDB" id="A0A1Y0B0N0"/>
<name>A0A1Y0B0N0_9LAMI</name>
<protein>
    <submittedName>
        <fullName evidence="1">Uncharacterized protein</fullName>
    </submittedName>
</protein>
<reference evidence="1" key="1">
    <citation type="submission" date="2017-03" db="EMBL/GenBank/DDBJ databases">
        <title>The mitochondrial genome of the carnivorous plant Utricularia reniformis (Lentibulariaceae): structure, comparative analysis and evolutionary landmarks.</title>
        <authorList>
            <person name="Silva S.R."/>
            <person name="Alvarenga D.O."/>
            <person name="Michael T.P."/>
            <person name="Miranda V.F.O."/>
            <person name="Varani A.M."/>
        </authorList>
    </citation>
    <scope>NUCLEOTIDE SEQUENCE</scope>
</reference>
<organism evidence="1">
    <name type="scientific">Utricularia reniformis</name>
    <dbReference type="NCBI Taxonomy" id="192314"/>
    <lineage>
        <taxon>Eukaryota</taxon>
        <taxon>Viridiplantae</taxon>
        <taxon>Streptophyta</taxon>
        <taxon>Embryophyta</taxon>
        <taxon>Tracheophyta</taxon>
        <taxon>Spermatophyta</taxon>
        <taxon>Magnoliopsida</taxon>
        <taxon>eudicotyledons</taxon>
        <taxon>Gunneridae</taxon>
        <taxon>Pentapetalae</taxon>
        <taxon>asterids</taxon>
        <taxon>lamiids</taxon>
        <taxon>Lamiales</taxon>
        <taxon>Lentibulariaceae</taxon>
        <taxon>Utricularia</taxon>
    </lineage>
</organism>
<accession>A0A1Y0B0N0</accession>
<gene>
    <name evidence="1" type="ORF">AEK19_MT0759</name>
</gene>
<keyword evidence="1" id="KW-0496">Mitochondrion</keyword>
<sequence>MGKESKKEERVGASVYQTQQVEGQDFVPSFTLQVNICWKRYALPYLFSEEGHWQVTFFSVATHR</sequence>
<evidence type="ECO:0000313" key="1">
    <source>
        <dbReference type="EMBL" id="ART31002.1"/>
    </source>
</evidence>
<proteinExistence type="predicted"/>
<geneLocation type="mitochondrion" evidence="1"/>
<dbReference type="EMBL" id="KY774314">
    <property type="protein sequence ID" value="ART31002.1"/>
    <property type="molecule type" value="Genomic_DNA"/>
</dbReference>